<dbReference type="STRING" id="7260.A0A0Q9X5W4"/>
<organism evidence="2 3">
    <name type="scientific">Drosophila willistoni</name>
    <name type="common">Fruit fly</name>
    <dbReference type="NCBI Taxonomy" id="7260"/>
    <lineage>
        <taxon>Eukaryota</taxon>
        <taxon>Metazoa</taxon>
        <taxon>Ecdysozoa</taxon>
        <taxon>Arthropoda</taxon>
        <taxon>Hexapoda</taxon>
        <taxon>Insecta</taxon>
        <taxon>Pterygota</taxon>
        <taxon>Neoptera</taxon>
        <taxon>Endopterygota</taxon>
        <taxon>Diptera</taxon>
        <taxon>Brachycera</taxon>
        <taxon>Muscomorpha</taxon>
        <taxon>Ephydroidea</taxon>
        <taxon>Drosophilidae</taxon>
        <taxon>Drosophila</taxon>
        <taxon>Sophophora</taxon>
    </lineage>
</organism>
<dbReference type="InParanoid" id="A0A0Q9X5W4"/>
<reference evidence="2 3" key="1">
    <citation type="journal article" date="2007" name="Nature">
        <title>Evolution of genes and genomes on the Drosophila phylogeny.</title>
        <authorList>
            <consortium name="Drosophila 12 Genomes Consortium"/>
            <person name="Clark A.G."/>
            <person name="Eisen M.B."/>
            <person name="Smith D.R."/>
            <person name="Bergman C.M."/>
            <person name="Oliver B."/>
            <person name="Markow T.A."/>
            <person name="Kaufman T.C."/>
            <person name="Kellis M."/>
            <person name="Gelbart W."/>
            <person name="Iyer V.N."/>
            <person name="Pollard D.A."/>
            <person name="Sackton T.B."/>
            <person name="Larracuente A.M."/>
            <person name="Singh N.D."/>
            <person name="Abad J.P."/>
            <person name="Abt D.N."/>
            <person name="Adryan B."/>
            <person name="Aguade M."/>
            <person name="Akashi H."/>
            <person name="Anderson W.W."/>
            <person name="Aquadro C.F."/>
            <person name="Ardell D.H."/>
            <person name="Arguello R."/>
            <person name="Artieri C.G."/>
            <person name="Barbash D.A."/>
            <person name="Barker D."/>
            <person name="Barsanti P."/>
            <person name="Batterham P."/>
            <person name="Batzoglou S."/>
            <person name="Begun D."/>
            <person name="Bhutkar A."/>
            <person name="Blanco E."/>
            <person name="Bosak S.A."/>
            <person name="Bradley R.K."/>
            <person name="Brand A.D."/>
            <person name="Brent M.R."/>
            <person name="Brooks A.N."/>
            <person name="Brown R.H."/>
            <person name="Butlin R.K."/>
            <person name="Caggese C."/>
            <person name="Calvi B.R."/>
            <person name="Bernardo de Carvalho A."/>
            <person name="Caspi A."/>
            <person name="Castrezana S."/>
            <person name="Celniker S.E."/>
            <person name="Chang J.L."/>
            <person name="Chapple C."/>
            <person name="Chatterji S."/>
            <person name="Chinwalla A."/>
            <person name="Civetta A."/>
            <person name="Clifton S.W."/>
            <person name="Comeron J.M."/>
            <person name="Costello J.C."/>
            <person name="Coyne J.A."/>
            <person name="Daub J."/>
            <person name="David R.G."/>
            <person name="Delcher A.L."/>
            <person name="Delehaunty K."/>
            <person name="Do C.B."/>
            <person name="Ebling H."/>
            <person name="Edwards K."/>
            <person name="Eickbush T."/>
            <person name="Evans J.D."/>
            <person name="Filipski A."/>
            <person name="Findeiss S."/>
            <person name="Freyhult E."/>
            <person name="Fulton L."/>
            <person name="Fulton R."/>
            <person name="Garcia A.C."/>
            <person name="Gardiner A."/>
            <person name="Garfield D.A."/>
            <person name="Garvin B.E."/>
            <person name="Gibson G."/>
            <person name="Gilbert D."/>
            <person name="Gnerre S."/>
            <person name="Godfrey J."/>
            <person name="Good R."/>
            <person name="Gotea V."/>
            <person name="Gravely B."/>
            <person name="Greenberg A.J."/>
            <person name="Griffiths-Jones S."/>
            <person name="Gross S."/>
            <person name="Guigo R."/>
            <person name="Gustafson E.A."/>
            <person name="Haerty W."/>
            <person name="Hahn M.W."/>
            <person name="Halligan D.L."/>
            <person name="Halpern A.L."/>
            <person name="Halter G.M."/>
            <person name="Han M.V."/>
            <person name="Heger A."/>
            <person name="Hillier L."/>
            <person name="Hinrichs A.S."/>
            <person name="Holmes I."/>
            <person name="Hoskins R.A."/>
            <person name="Hubisz M.J."/>
            <person name="Hultmark D."/>
            <person name="Huntley M.A."/>
            <person name="Jaffe D.B."/>
            <person name="Jagadeeshan S."/>
            <person name="Jeck W.R."/>
            <person name="Johnson J."/>
            <person name="Jones C.D."/>
            <person name="Jordan W.C."/>
            <person name="Karpen G.H."/>
            <person name="Kataoka E."/>
            <person name="Keightley P.D."/>
            <person name="Kheradpour P."/>
            <person name="Kirkness E.F."/>
            <person name="Koerich L.B."/>
            <person name="Kristiansen K."/>
            <person name="Kudrna D."/>
            <person name="Kulathinal R.J."/>
            <person name="Kumar S."/>
            <person name="Kwok R."/>
            <person name="Lander E."/>
            <person name="Langley C.H."/>
            <person name="Lapoint R."/>
            <person name="Lazzaro B.P."/>
            <person name="Lee S.J."/>
            <person name="Levesque L."/>
            <person name="Li R."/>
            <person name="Lin C.F."/>
            <person name="Lin M.F."/>
            <person name="Lindblad-Toh K."/>
            <person name="Llopart A."/>
            <person name="Long M."/>
            <person name="Low L."/>
            <person name="Lozovsky E."/>
            <person name="Lu J."/>
            <person name="Luo M."/>
            <person name="Machado C.A."/>
            <person name="Makalowski W."/>
            <person name="Marzo M."/>
            <person name="Matsuda M."/>
            <person name="Matzkin L."/>
            <person name="McAllister B."/>
            <person name="McBride C.S."/>
            <person name="McKernan B."/>
            <person name="McKernan K."/>
            <person name="Mendez-Lago M."/>
            <person name="Minx P."/>
            <person name="Mollenhauer M.U."/>
            <person name="Montooth K."/>
            <person name="Mount S.M."/>
            <person name="Mu X."/>
            <person name="Myers E."/>
            <person name="Negre B."/>
            <person name="Newfeld S."/>
            <person name="Nielsen R."/>
            <person name="Noor M.A."/>
            <person name="O'Grady P."/>
            <person name="Pachter L."/>
            <person name="Papaceit M."/>
            <person name="Parisi M.J."/>
            <person name="Parisi M."/>
            <person name="Parts L."/>
            <person name="Pedersen J.S."/>
            <person name="Pesole G."/>
            <person name="Phillippy A.M."/>
            <person name="Ponting C.P."/>
            <person name="Pop M."/>
            <person name="Porcelli D."/>
            <person name="Powell J.R."/>
            <person name="Prohaska S."/>
            <person name="Pruitt K."/>
            <person name="Puig M."/>
            <person name="Quesneville H."/>
            <person name="Ram K.R."/>
            <person name="Rand D."/>
            <person name="Rasmussen M.D."/>
            <person name="Reed L.K."/>
            <person name="Reenan R."/>
            <person name="Reily A."/>
            <person name="Remington K.A."/>
            <person name="Rieger T.T."/>
            <person name="Ritchie M.G."/>
            <person name="Robin C."/>
            <person name="Rogers Y.H."/>
            <person name="Rohde C."/>
            <person name="Rozas J."/>
            <person name="Rubenfield M.J."/>
            <person name="Ruiz A."/>
            <person name="Russo S."/>
            <person name="Salzberg S.L."/>
            <person name="Sanchez-Gracia A."/>
            <person name="Saranga D.J."/>
            <person name="Sato H."/>
            <person name="Schaeffer S.W."/>
            <person name="Schatz M.C."/>
            <person name="Schlenke T."/>
            <person name="Schwartz R."/>
            <person name="Segarra C."/>
            <person name="Singh R.S."/>
            <person name="Sirot L."/>
            <person name="Sirota M."/>
            <person name="Sisneros N.B."/>
            <person name="Smith C.D."/>
            <person name="Smith T.F."/>
            <person name="Spieth J."/>
            <person name="Stage D.E."/>
            <person name="Stark A."/>
            <person name="Stephan W."/>
            <person name="Strausberg R.L."/>
            <person name="Strempel S."/>
            <person name="Sturgill D."/>
            <person name="Sutton G."/>
            <person name="Sutton G.G."/>
            <person name="Tao W."/>
            <person name="Teichmann S."/>
            <person name="Tobari Y.N."/>
            <person name="Tomimura Y."/>
            <person name="Tsolas J.M."/>
            <person name="Valente V.L."/>
            <person name="Venter E."/>
            <person name="Venter J.C."/>
            <person name="Vicario S."/>
            <person name="Vieira F.G."/>
            <person name="Vilella A.J."/>
            <person name="Villasante A."/>
            <person name="Walenz B."/>
            <person name="Wang J."/>
            <person name="Wasserman M."/>
            <person name="Watts T."/>
            <person name="Wilson D."/>
            <person name="Wilson R.K."/>
            <person name="Wing R.A."/>
            <person name="Wolfner M.F."/>
            <person name="Wong A."/>
            <person name="Wong G.K."/>
            <person name="Wu C.I."/>
            <person name="Wu G."/>
            <person name="Yamamoto D."/>
            <person name="Yang H.P."/>
            <person name="Yang S.P."/>
            <person name="Yorke J.A."/>
            <person name="Yoshida K."/>
            <person name="Zdobnov E."/>
            <person name="Zhang P."/>
            <person name="Zhang Y."/>
            <person name="Zimin A.V."/>
            <person name="Baldwin J."/>
            <person name="Abdouelleil A."/>
            <person name="Abdulkadir J."/>
            <person name="Abebe A."/>
            <person name="Abera B."/>
            <person name="Abreu J."/>
            <person name="Acer S.C."/>
            <person name="Aftuck L."/>
            <person name="Alexander A."/>
            <person name="An P."/>
            <person name="Anderson E."/>
            <person name="Anderson S."/>
            <person name="Arachi H."/>
            <person name="Azer M."/>
            <person name="Bachantsang P."/>
            <person name="Barry A."/>
            <person name="Bayul T."/>
            <person name="Berlin A."/>
            <person name="Bessette D."/>
            <person name="Bloom T."/>
            <person name="Blye J."/>
            <person name="Boguslavskiy L."/>
            <person name="Bonnet C."/>
            <person name="Boukhgalter B."/>
            <person name="Bourzgui I."/>
            <person name="Brown A."/>
            <person name="Cahill P."/>
            <person name="Channer S."/>
            <person name="Cheshatsang Y."/>
            <person name="Chuda L."/>
            <person name="Citroen M."/>
            <person name="Collymore A."/>
            <person name="Cooke P."/>
            <person name="Costello M."/>
            <person name="D'Aco K."/>
            <person name="Daza R."/>
            <person name="De Haan G."/>
            <person name="DeGray S."/>
            <person name="DeMaso C."/>
            <person name="Dhargay N."/>
            <person name="Dooley K."/>
            <person name="Dooley E."/>
            <person name="Doricent M."/>
            <person name="Dorje P."/>
            <person name="Dorjee K."/>
            <person name="Dupes A."/>
            <person name="Elong R."/>
            <person name="Falk J."/>
            <person name="Farina A."/>
            <person name="Faro S."/>
            <person name="Ferguson D."/>
            <person name="Fisher S."/>
            <person name="Foley C.D."/>
            <person name="Franke A."/>
            <person name="Friedrich D."/>
            <person name="Gadbois L."/>
            <person name="Gearin G."/>
            <person name="Gearin C.R."/>
            <person name="Giannoukos G."/>
            <person name="Goode T."/>
            <person name="Graham J."/>
            <person name="Grandbois E."/>
            <person name="Grewal S."/>
            <person name="Gyaltsen K."/>
            <person name="Hafez N."/>
            <person name="Hagos B."/>
            <person name="Hall J."/>
            <person name="Henson C."/>
            <person name="Hollinger A."/>
            <person name="Honan T."/>
            <person name="Huard M.D."/>
            <person name="Hughes L."/>
            <person name="Hurhula B."/>
            <person name="Husby M.E."/>
            <person name="Kamat A."/>
            <person name="Kanga B."/>
            <person name="Kashin S."/>
            <person name="Khazanovich D."/>
            <person name="Kisner P."/>
            <person name="Lance K."/>
            <person name="Lara M."/>
            <person name="Lee W."/>
            <person name="Lennon N."/>
            <person name="Letendre F."/>
            <person name="LeVine R."/>
            <person name="Lipovsky A."/>
            <person name="Liu X."/>
            <person name="Liu J."/>
            <person name="Liu S."/>
            <person name="Lokyitsang T."/>
            <person name="Lokyitsang Y."/>
            <person name="Lubonja R."/>
            <person name="Lui A."/>
            <person name="MacDonald P."/>
            <person name="Magnisalis V."/>
            <person name="Maru K."/>
            <person name="Matthews C."/>
            <person name="McCusker W."/>
            <person name="McDonough S."/>
            <person name="Mehta T."/>
            <person name="Meldrim J."/>
            <person name="Meneus L."/>
            <person name="Mihai O."/>
            <person name="Mihalev A."/>
            <person name="Mihova T."/>
            <person name="Mittelman R."/>
            <person name="Mlenga V."/>
            <person name="Montmayeur A."/>
            <person name="Mulrain L."/>
            <person name="Navidi A."/>
            <person name="Naylor J."/>
            <person name="Negash T."/>
            <person name="Nguyen T."/>
            <person name="Nguyen N."/>
            <person name="Nicol R."/>
            <person name="Norbu C."/>
            <person name="Norbu N."/>
            <person name="Novod N."/>
            <person name="O'Neill B."/>
            <person name="Osman S."/>
            <person name="Markiewicz E."/>
            <person name="Oyono O.L."/>
            <person name="Patti C."/>
            <person name="Phunkhang P."/>
            <person name="Pierre F."/>
            <person name="Priest M."/>
            <person name="Raghuraman S."/>
            <person name="Rege F."/>
            <person name="Reyes R."/>
            <person name="Rise C."/>
            <person name="Rogov P."/>
            <person name="Ross K."/>
            <person name="Ryan E."/>
            <person name="Settipalli S."/>
            <person name="Shea T."/>
            <person name="Sherpa N."/>
            <person name="Shi L."/>
            <person name="Shih D."/>
            <person name="Sparrow T."/>
            <person name="Spaulding J."/>
            <person name="Stalker J."/>
            <person name="Stange-Thomann N."/>
            <person name="Stavropoulos S."/>
            <person name="Stone C."/>
            <person name="Strader C."/>
            <person name="Tesfaye S."/>
            <person name="Thomson T."/>
            <person name="Thoulutsang Y."/>
            <person name="Thoulutsang D."/>
            <person name="Topham K."/>
            <person name="Topping I."/>
            <person name="Tsamla T."/>
            <person name="Vassiliev H."/>
            <person name="Vo A."/>
            <person name="Wangchuk T."/>
            <person name="Wangdi T."/>
            <person name="Weiand M."/>
            <person name="Wilkinson J."/>
            <person name="Wilson A."/>
            <person name="Yadav S."/>
            <person name="Young G."/>
            <person name="Yu Q."/>
            <person name="Zembek L."/>
            <person name="Zhong D."/>
            <person name="Zimmer A."/>
            <person name="Zwirko Z."/>
            <person name="Jaffe D.B."/>
            <person name="Alvarez P."/>
            <person name="Brockman W."/>
            <person name="Butler J."/>
            <person name="Chin C."/>
            <person name="Gnerre S."/>
            <person name="Grabherr M."/>
            <person name="Kleber M."/>
            <person name="Mauceli E."/>
            <person name="MacCallum I."/>
        </authorList>
    </citation>
    <scope>NUCLEOTIDE SEQUENCE [LARGE SCALE GENOMIC DNA]</scope>
    <source>
        <strain evidence="3">Tucson 14030-0811.24</strain>
    </source>
</reference>
<keyword evidence="3" id="KW-1185">Reference proteome</keyword>
<protein>
    <submittedName>
        <fullName evidence="2">Uncharacterized protein</fullName>
    </submittedName>
</protein>
<dbReference type="Proteomes" id="UP000007798">
    <property type="component" value="Unassembled WGS sequence"/>
</dbReference>
<evidence type="ECO:0000313" key="3">
    <source>
        <dbReference type="Proteomes" id="UP000007798"/>
    </source>
</evidence>
<evidence type="ECO:0000313" key="2">
    <source>
        <dbReference type="EMBL" id="KRF99570.1"/>
    </source>
</evidence>
<evidence type="ECO:0000256" key="1">
    <source>
        <dbReference type="SAM" id="MobiDB-lite"/>
    </source>
</evidence>
<accession>A0A0Q9X5W4</accession>
<gene>
    <name evidence="2" type="primary">Dwil\GK26812</name>
    <name evidence="2" type="ORF">Dwil_GK26812</name>
</gene>
<dbReference type="AlphaFoldDB" id="A0A0Q9X5W4"/>
<dbReference type="OrthoDB" id="6435470at2759"/>
<proteinExistence type="predicted"/>
<feature type="region of interest" description="Disordered" evidence="1">
    <location>
        <begin position="42"/>
        <end position="63"/>
    </location>
</feature>
<dbReference type="EMBL" id="CH964239">
    <property type="protein sequence ID" value="KRF99570.1"/>
    <property type="molecule type" value="Genomic_DNA"/>
</dbReference>
<name>A0A0Q9X5W4_DROWI</name>
<sequence>MYINIHTYSRLHLKKRWLGDVCYEDIPRVRLDRVRRPAKALWDGPPTLAEENEDSDGGGGVGVGGGISGMSGINDIVLNTTLYNDLGNHAKANKNVINTN</sequence>